<reference evidence="1 3" key="1">
    <citation type="submission" date="2020-06" db="EMBL/GenBank/DDBJ databases">
        <title>Anoxygenic phototrophic Chloroflexota member uses a Type I reaction center.</title>
        <authorList>
            <person name="Tsuji J.M."/>
            <person name="Shaw N.A."/>
            <person name="Nagashima S."/>
            <person name="Venkiteswaran J."/>
            <person name="Schiff S.L."/>
            <person name="Hanada S."/>
            <person name="Tank M."/>
            <person name="Neufeld J.D."/>
        </authorList>
    </citation>
    <scope>NUCLEOTIDE SEQUENCE [LARGE SCALE GENOMIC DNA]</scope>
    <source>
        <strain evidence="1">L227-S17</strain>
    </source>
</reference>
<reference evidence="2" key="2">
    <citation type="journal article" date="2024" name="Nature">
        <title>Anoxygenic phototroph of the Chloroflexota uses a type I reaction centre.</title>
        <authorList>
            <person name="Tsuji J.M."/>
            <person name="Shaw N.A."/>
            <person name="Nagashima S."/>
            <person name="Venkiteswaran J.J."/>
            <person name="Schiff S.L."/>
            <person name="Watanabe T."/>
            <person name="Fukui M."/>
            <person name="Hanada S."/>
            <person name="Tank M."/>
            <person name="Neufeld J.D."/>
        </authorList>
    </citation>
    <scope>NUCLEOTIDE SEQUENCE</scope>
    <source>
        <strain evidence="2">L227-S17</strain>
    </source>
</reference>
<dbReference type="EMBL" id="CP128400">
    <property type="protein sequence ID" value="WJW68561.1"/>
    <property type="molecule type" value="Genomic_DNA"/>
</dbReference>
<sequence>MQKWEYMTWVVGYAGTGADLENNWKGGSIKYINGIAVPNWKKSTKSLVEELNRVGEEGWELLGYELALISNGFSGDPILLFKRPKP</sequence>
<organism evidence="1 3">
    <name type="scientific">Candidatus Chlorohelix allophototropha</name>
    <dbReference type="NCBI Taxonomy" id="3003348"/>
    <lineage>
        <taxon>Bacteria</taxon>
        <taxon>Bacillati</taxon>
        <taxon>Chloroflexota</taxon>
        <taxon>Chloroflexia</taxon>
        <taxon>Candidatus Chloroheliales</taxon>
        <taxon>Candidatus Chloroheliaceae</taxon>
        <taxon>Candidatus Chlorohelix</taxon>
    </lineage>
</organism>
<protein>
    <recommendedName>
        <fullName evidence="5">DUF4177 domain-containing protein</fullName>
    </recommendedName>
</protein>
<accession>A0A8T7M9A6</accession>
<evidence type="ECO:0008006" key="5">
    <source>
        <dbReference type="Google" id="ProtNLM"/>
    </source>
</evidence>
<dbReference type="Proteomes" id="UP001431572">
    <property type="component" value="Chromosome 2"/>
</dbReference>
<dbReference type="EMBL" id="JACATZ010000003">
    <property type="protein sequence ID" value="NWJ48631.1"/>
    <property type="molecule type" value="Genomic_DNA"/>
</dbReference>
<dbReference type="AlphaFoldDB" id="A0A8T7M9A6"/>
<name>A0A8T7M9A6_9CHLR</name>
<dbReference type="RefSeq" id="WP_341470466.1">
    <property type="nucleotide sequence ID" value="NZ_CP128400.1"/>
</dbReference>
<keyword evidence="4" id="KW-1185">Reference proteome</keyword>
<proteinExistence type="predicted"/>
<evidence type="ECO:0000313" key="1">
    <source>
        <dbReference type="EMBL" id="NWJ48631.1"/>
    </source>
</evidence>
<dbReference type="Proteomes" id="UP000521676">
    <property type="component" value="Unassembled WGS sequence"/>
</dbReference>
<evidence type="ECO:0000313" key="4">
    <source>
        <dbReference type="Proteomes" id="UP001431572"/>
    </source>
</evidence>
<evidence type="ECO:0000313" key="2">
    <source>
        <dbReference type="EMBL" id="WJW68561.1"/>
    </source>
</evidence>
<evidence type="ECO:0000313" key="3">
    <source>
        <dbReference type="Proteomes" id="UP000521676"/>
    </source>
</evidence>
<gene>
    <name evidence="1" type="ORF">HXX08_22455</name>
    <name evidence="2" type="ORF">OZ401_004175</name>
</gene>